<organism evidence="2 3">
    <name type="scientific">Phnomibacter ginsenosidimutans</name>
    <dbReference type="NCBI Taxonomy" id="2676868"/>
    <lineage>
        <taxon>Bacteria</taxon>
        <taxon>Pseudomonadati</taxon>
        <taxon>Bacteroidota</taxon>
        <taxon>Chitinophagia</taxon>
        <taxon>Chitinophagales</taxon>
        <taxon>Chitinophagaceae</taxon>
        <taxon>Phnomibacter</taxon>
    </lineage>
</organism>
<dbReference type="Proteomes" id="UP000426027">
    <property type="component" value="Chromosome"/>
</dbReference>
<dbReference type="AlphaFoldDB" id="A0A6I6G7X6"/>
<keyword evidence="1" id="KW-1133">Transmembrane helix</keyword>
<evidence type="ECO:0000313" key="3">
    <source>
        <dbReference type="Proteomes" id="UP000426027"/>
    </source>
</evidence>
<keyword evidence="1" id="KW-0472">Membrane</keyword>
<accession>A0A6I6G7X6</accession>
<gene>
    <name evidence="2" type="ORF">GLV81_05395</name>
</gene>
<evidence type="ECO:0000256" key="1">
    <source>
        <dbReference type="SAM" id="Phobius"/>
    </source>
</evidence>
<reference evidence="2 3" key="1">
    <citation type="submission" date="2019-11" db="EMBL/GenBank/DDBJ databases">
        <authorList>
            <person name="Im W.T."/>
        </authorList>
    </citation>
    <scope>NUCLEOTIDE SEQUENCE [LARGE SCALE GENOMIC DNA]</scope>
    <source>
        <strain evidence="2 3">SB-02</strain>
    </source>
</reference>
<dbReference type="EMBL" id="CP046566">
    <property type="protein sequence ID" value="QGW27603.1"/>
    <property type="molecule type" value="Genomic_DNA"/>
</dbReference>
<name>A0A6I6G7X6_9BACT</name>
<protein>
    <submittedName>
        <fullName evidence="2">CcoQ/FixQ family Cbb3-type cytochrome c oxidase assembly chaperone</fullName>
    </submittedName>
</protein>
<dbReference type="KEGG" id="fls:GLV81_05395"/>
<keyword evidence="1" id="KW-0812">Transmembrane</keyword>
<keyword evidence="3" id="KW-1185">Reference proteome</keyword>
<sequence>MKFINYLQSISGVSIFPLIGLLLFVTFFVGVAFYVYGADKKSWQQKSNLPLEN</sequence>
<evidence type="ECO:0000313" key="2">
    <source>
        <dbReference type="EMBL" id="QGW27603.1"/>
    </source>
</evidence>
<feature type="transmembrane region" description="Helical" evidence="1">
    <location>
        <begin position="15"/>
        <end position="36"/>
    </location>
</feature>
<proteinExistence type="predicted"/>
<dbReference type="RefSeq" id="WP_157477521.1">
    <property type="nucleotide sequence ID" value="NZ_CP046566.1"/>
</dbReference>